<dbReference type="PANTHER" id="PTHR45690:SF4">
    <property type="entry name" value="NACHT, LRR AND PYD DOMAINS-CONTAINING PROTEIN 10"/>
    <property type="match status" value="1"/>
</dbReference>
<gene>
    <name evidence="1" type="primary">NLRP1_2</name>
    <name evidence="1" type="ORF">P7K49_011345</name>
</gene>
<dbReference type="InterPro" id="IPR050637">
    <property type="entry name" value="NLRP_innate_immun_reg"/>
</dbReference>
<reference evidence="1 2" key="1">
    <citation type="submission" date="2023-05" db="EMBL/GenBank/DDBJ databases">
        <title>B98-5 Cell Line De Novo Hybrid Assembly: An Optical Mapping Approach.</title>
        <authorList>
            <person name="Kananen K."/>
            <person name="Auerbach J.A."/>
            <person name="Kautto E."/>
            <person name="Blachly J.S."/>
        </authorList>
    </citation>
    <scope>NUCLEOTIDE SEQUENCE [LARGE SCALE GENOMIC DNA]</scope>
    <source>
        <strain evidence="1">B95-8</strain>
        <tissue evidence="1">Cell line</tissue>
    </source>
</reference>
<dbReference type="SUPFAM" id="SSF52047">
    <property type="entry name" value="RNI-like"/>
    <property type="match status" value="1"/>
</dbReference>
<dbReference type="PANTHER" id="PTHR45690">
    <property type="entry name" value="NACHT, LRR AND PYD DOMAINS-CONTAINING PROTEIN 12"/>
    <property type="match status" value="1"/>
</dbReference>
<organism evidence="1 2">
    <name type="scientific">Saguinus oedipus</name>
    <name type="common">Cotton-top tamarin</name>
    <name type="synonym">Oedipomidas oedipus</name>
    <dbReference type="NCBI Taxonomy" id="9490"/>
    <lineage>
        <taxon>Eukaryota</taxon>
        <taxon>Metazoa</taxon>
        <taxon>Chordata</taxon>
        <taxon>Craniata</taxon>
        <taxon>Vertebrata</taxon>
        <taxon>Euteleostomi</taxon>
        <taxon>Mammalia</taxon>
        <taxon>Eutheria</taxon>
        <taxon>Euarchontoglires</taxon>
        <taxon>Primates</taxon>
        <taxon>Haplorrhini</taxon>
        <taxon>Platyrrhini</taxon>
        <taxon>Cebidae</taxon>
        <taxon>Callitrichinae</taxon>
        <taxon>Saguinus</taxon>
    </lineage>
</organism>
<dbReference type="SMART" id="SM00368">
    <property type="entry name" value="LRR_RI"/>
    <property type="match status" value="2"/>
</dbReference>
<dbReference type="Pfam" id="PF13516">
    <property type="entry name" value="LRR_6"/>
    <property type="match status" value="1"/>
</dbReference>
<proteinExistence type="predicted"/>
<dbReference type="Gene3D" id="3.80.10.10">
    <property type="entry name" value="Ribonuclease Inhibitor"/>
    <property type="match status" value="1"/>
</dbReference>
<dbReference type="PROSITE" id="PS51257">
    <property type="entry name" value="PROKAR_LIPOPROTEIN"/>
    <property type="match status" value="1"/>
</dbReference>
<dbReference type="InterPro" id="IPR001611">
    <property type="entry name" value="Leu-rich_rpt"/>
</dbReference>
<dbReference type="InterPro" id="IPR032675">
    <property type="entry name" value="LRR_dom_sf"/>
</dbReference>
<dbReference type="EMBL" id="JASSZA010000005">
    <property type="protein sequence ID" value="KAK2111599.1"/>
    <property type="molecule type" value="Genomic_DNA"/>
</dbReference>
<keyword evidence="2" id="KW-1185">Reference proteome</keyword>
<evidence type="ECO:0000313" key="2">
    <source>
        <dbReference type="Proteomes" id="UP001266305"/>
    </source>
</evidence>
<accession>A0ABQ9VQD7</accession>
<sequence>MLKPPWTPLSNTGLAGCGLTAEGCKDLASGLRTNQTLTEVELSFNVLTDAGAKHLCQGLRWPTCKLQRLQ</sequence>
<comment type="caution">
    <text evidence="1">The sequence shown here is derived from an EMBL/GenBank/DDBJ whole genome shotgun (WGS) entry which is preliminary data.</text>
</comment>
<protein>
    <submittedName>
        <fullName evidence="1">NACHT, LRR and PYD domains-containing protein 1</fullName>
    </submittedName>
</protein>
<name>A0ABQ9VQD7_SAGOE</name>
<evidence type="ECO:0000313" key="1">
    <source>
        <dbReference type="EMBL" id="KAK2111599.1"/>
    </source>
</evidence>
<dbReference type="Proteomes" id="UP001266305">
    <property type="component" value="Unassembled WGS sequence"/>
</dbReference>